<dbReference type="GeneTree" id="ENSGT00940000178781"/>
<sequence>GTSDGTVDPDSAPAAAPALPTRHFLHPINVTGHNTTVTWTNPNKNISGRCYSTELQYRRSCNTHWQPSPRLKEQTFDVMEDFVNVFYLTRGNYLFRLRMKYGCIDKSEWSAWVDQCLWRTGLFIMLYWHWCLSHLFALVTYNLNVSYNLCIICQNNLPVVPDPKHVQEKILNLSQSQWWDSVSQDNQKYECNTVMIEVVSLTKSGNGEQQTEDEDNYGDLCEPSITTISAYIHWGQSHEWSTEA</sequence>
<dbReference type="Gene3D" id="2.60.40.10">
    <property type="entry name" value="Immunoglobulins"/>
    <property type="match status" value="1"/>
</dbReference>
<accession>A0AAY4EDH1</accession>
<reference evidence="1" key="2">
    <citation type="submission" date="2025-08" db="UniProtKB">
        <authorList>
            <consortium name="Ensembl"/>
        </authorList>
    </citation>
    <scope>IDENTIFICATION</scope>
</reference>
<gene>
    <name evidence="1" type="primary">LOC114797130</name>
</gene>
<keyword evidence="2" id="KW-1185">Reference proteome</keyword>
<dbReference type="Proteomes" id="UP000694580">
    <property type="component" value="Chromosome 9"/>
</dbReference>
<dbReference type="Ensembl" id="ENSDCDT00010066204.1">
    <property type="protein sequence ID" value="ENSDCDP00010055603.1"/>
    <property type="gene ID" value="ENSDCDG00010031855.1"/>
</dbReference>
<organism evidence="1 2">
    <name type="scientific">Denticeps clupeoides</name>
    <name type="common">denticle herring</name>
    <dbReference type="NCBI Taxonomy" id="299321"/>
    <lineage>
        <taxon>Eukaryota</taxon>
        <taxon>Metazoa</taxon>
        <taxon>Chordata</taxon>
        <taxon>Craniata</taxon>
        <taxon>Vertebrata</taxon>
        <taxon>Euteleostomi</taxon>
        <taxon>Actinopterygii</taxon>
        <taxon>Neopterygii</taxon>
        <taxon>Teleostei</taxon>
        <taxon>Clupei</taxon>
        <taxon>Clupeiformes</taxon>
        <taxon>Denticipitoidei</taxon>
        <taxon>Denticipitidae</taxon>
        <taxon>Denticeps</taxon>
    </lineage>
</organism>
<dbReference type="SUPFAM" id="SSF49265">
    <property type="entry name" value="Fibronectin type III"/>
    <property type="match status" value="1"/>
</dbReference>
<evidence type="ECO:0008006" key="3">
    <source>
        <dbReference type="Google" id="ProtNLM"/>
    </source>
</evidence>
<reference evidence="1 2" key="1">
    <citation type="submission" date="2020-06" db="EMBL/GenBank/DDBJ databases">
        <authorList>
            <consortium name="Wellcome Sanger Institute Data Sharing"/>
        </authorList>
    </citation>
    <scope>NUCLEOTIDE SEQUENCE [LARGE SCALE GENOMIC DNA]</scope>
</reference>
<dbReference type="AlphaFoldDB" id="A0AAY4EDH1"/>
<dbReference type="InterPro" id="IPR036116">
    <property type="entry name" value="FN3_sf"/>
</dbReference>
<name>A0AAY4EDH1_9TELE</name>
<dbReference type="InterPro" id="IPR013783">
    <property type="entry name" value="Ig-like_fold"/>
</dbReference>
<proteinExistence type="predicted"/>
<reference evidence="1" key="3">
    <citation type="submission" date="2025-09" db="UniProtKB">
        <authorList>
            <consortium name="Ensembl"/>
        </authorList>
    </citation>
    <scope>IDENTIFICATION</scope>
</reference>
<evidence type="ECO:0000313" key="2">
    <source>
        <dbReference type="Proteomes" id="UP000694580"/>
    </source>
</evidence>
<evidence type="ECO:0000313" key="1">
    <source>
        <dbReference type="Ensembl" id="ENSDCDP00010055603.1"/>
    </source>
</evidence>
<protein>
    <recommendedName>
        <fullName evidence="3">Fibronectin type-III domain-containing protein</fullName>
    </recommendedName>
</protein>